<keyword evidence="2" id="KW-1185">Reference proteome</keyword>
<reference evidence="1 2" key="1">
    <citation type="submission" date="2023-04" db="EMBL/GenBank/DDBJ databases">
        <title>Streptomyces chengmaiensis sp. nov. isolated from the stem of mangrove plant in Hainan.</title>
        <authorList>
            <person name="Huang X."/>
            <person name="Zhou S."/>
            <person name="Chu X."/>
            <person name="Xie Y."/>
            <person name="Lin Y."/>
        </authorList>
    </citation>
    <scope>NUCLEOTIDE SEQUENCE [LARGE SCALE GENOMIC DNA]</scope>
    <source>
        <strain evidence="1 2">HNM0663</strain>
    </source>
</reference>
<evidence type="ECO:0000313" key="2">
    <source>
        <dbReference type="Proteomes" id="UP001223144"/>
    </source>
</evidence>
<proteinExistence type="predicted"/>
<evidence type="ECO:0000313" key="1">
    <source>
        <dbReference type="EMBL" id="MDH2394068.1"/>
    </source>
</evidence>
<sequence length="404" mass="45685">MSESARPQTHAGVGRRLPTQTWRPEKRRAFLGRFAPAFYDEANPHQVYGYDRPNAVLENAVGLMLCYDELWFLSRDLCPADMQELDFVRFVSDDAELSKTAREVFRARQEDLRREFAEWSDDARRPHLRAAAIAGDLGRFSDWQAWQKQQGHAQYRGQSQRHRYLRDHLTAAMDRAGHITSLRPRTDYDAIAQHAQAPGDQLSTAAQTLLRSRELADLDQMAEWSVADALQLGPMDCIVNTGSAILLAPPQSNPDDDVQFETYKIDAIEKILHLRSTDTLTPRGVYDDYIAELRKDKRIKDLRQFLAGRPSPDGSAATLAAEVEKAIEAHQREALRRMHRPAILRTLASMALGAGANQLLPGLGSVLSAMVNADRTISDFKFRGDTRWAMFVVNAQKTRQEEES</sequence>
<protein>
    <submittedName>
        <fullName evidence="1">Uncharacterized protein</fullName>
    </submittedName>
</protein>
<dbReference type="Proteomes" id="UP001223144">
    <property type="component" value="Unassembled WGS sequence"/>
</dbReference>
<dbReference type="RefSeq" id="WP_279933489.1">
    <property type="nucleotide sequence ID" value="NZ_JARWBG010000105.1"/>
</dbReference>
<organism evidence="1 2">
    <name type="scientific">Streptomyces chengmaiensis</name>
    <dbReference type="NCBI Taxonomy" id="3040919"/>
    <lineage>
        <taxon>Bacteria</taxon>
        <taxon>Bacillati</taxon>
        <taxon>Actinomycetota</taxon>
        <taxon>Actinomycetes</taxon>
        <taxon>Kitasatosporales</taxon>
        <taxon>Streptomycetaceae</taxon>
        <taxon>Streptomyces</taxon>
    </lineage>
</organism>
<name>A0ABT6I0E5_9ACTN</name>
<dbReference type="EMBL" id="JARWBG010000105">
    <property type="protein sequence ID" value="MDH2394068.1"/>
    <property type="molecule type" value="Genomic_DNA"/>
</dbReference>
<gene>
    <name evidence="1" type="ORF">QCN29_36085</name>
</gene>
<accession>A0ABT6I0E5</accession>
<comment type="caution">
    <text evidence="1">The sequence shown here is derived from an EMBL/GenBank/DDBJ whole genome shotgun (WGS) entry which is preliminary data.</text>
</comment>